<feature type="transmembrane region" description="Helical" evidence="1">
    <location>
        <begin position="72"/>
        <end position="91"/>
    </location>
</feature>
<reference evidence="3" key="1">
    <citation type="journal article" date="2019" name="Int. J. Syst. Evol. Microbiol.">
        <title>The Global Catalogue of Microorganisms (GCM) 10K type strain sequencing project: providing services to taxonomists for standard genome sequencing and annotation.</title>
        <authorList>
            <consortium name="The Broad Institute Genomics Platform"/>
            <consortium name="The Broad Institute Genome Sequencing Center for Infectious Disease"/>
            <person name="Wu L."/>
            <person name="Ma J."/>
        </authorList>
    </citation>
    <scope>NUCLEOTIDE SEQUENCE [LARGE SCALE GENOMIC DNA]</scope>
    <source>
        <strain evidence="3">CGMCC 4.7192</strain>
    </source>
</reference>
<dbReference type="Proteomes" id="UP001597294">
    <property type="component" value="Unassembled WGS sequence"/>
</dbReference>
<sequence length="196" mass="21609">MRAFQAPKFNTNQRLSTDYNDKLSFDAPLKSSHTQIMKTTITRKQRMIIALYTACFASLATLASLVYDILPFSLISSLIFGYVILPGFISTQQFTPKQALSGGVITTLAITLLTGISFGILLFTNSVLYEGIVPETGLEITWLISTYSHALLNHIQGSLMAFIPLSIIGGPAAILLAYLLHRHHQKYPPIDKAAFE</sequence>
<dbReference type="EMBL" id="JBHUII010000004">
    <property type="protein sequence ID" value="MFD2205809.1"/>
    <property type="molecule type" value="Genomic_DNA"/>
</dbReference>
<evidence type="ECO:0000313" key="3">
    <source>
        <dbReference type="Proteomes" id="UP001597294"/>
    </source>
</evidence>
<feature type="transmembrane region" description="Helical" evidence="1">
    <location>
        <begin position="47"/>
        <end position="66"/>
    </location>
</feature>
<proteinExistence type="predicted"/>
<evidence type="ECO:0008006" key="4">
    <source>
        <dbReference type="Google" id="ProtNLM"/>
    </source>
</evidence>
<feature type="transmembrane region" description="Helical" evidence="1">
    <location>
        <begin position="159"/>
        <end position="180"/>
    </location>
</feature>
<keyword evidence="1" id="KW-1133">Transmembrane helix</keyword>
<gene>
    <name evidence="2" type="ORF">ACFSKO_09315</name>
</gene>
<protein>
    <recommendedName>
        <fullName evidence="4">HPP family protein</fullName>
    </recommendedName>
</protein>
<keyword evidence="1" id="KW-0472">Membrane</keyword>
<name>A0ABW5BJU8_9PROT</name>
<evidence type="ECO:0000256" key="1">
    <source>
        <dbReference type="SAM" id="Phobius"/>
    </source>
</evidence>
<evidence type="ECO:0000313" key="2">
    <source>
        <dbReference type="EMBL" id="MFD2205809.1"/>
    </source>
</evidence>
<organism evidence="2 3">
    <name type="scientific">Kiloniella antarctica</name>
    <dbReference type="NCBI Taxonomy" id="1550907"/>
    <lineage>
        <taxon>Bacteria</taxon>
        <taxon>Pseudomonadati</taxon>
        <taxon>Pseudomonadota</taxon>
        <taxon>Alphaproteobacteria</taxon>
        <taxon>Rhodospirillales</taxon>
        <taxon>Kiloniellaceae</taxon>
        <taxon>Kiloniella</taxon>
    </lineage>
</organism>
<keyword evidence="1" id="KW-0812">Transmembrane</keyword>
<keyword evidence="3" id="KW-1185">Reference proteome</keyword>
<dbReference type="RefSeq" id="WP_380250778.1">
    <property type="nucleotide sequence ID" value="NZ_JBHUII010000004.1"/>
</dbReference>
<comment type="caution">
    <text evidence="2">The sequence shown here is derived from an EMBL/GenBank/DDBJ whole genome shotgun (WGS) entry which is preliminary data.</text>
</comment>
<feature type="transmembrane region" description="Helical" evidence="1">
    <location>
        <begin position="103"/>
        <end position="123"/>
    </location>
</feature>
<accession>A0ABW5BJU8</accession>